<sequence>MSLKFKLPLTISLLIVIVLAASSAFTYMFGADLLTRKGKDEINANADRIGESLSAIVTLEGQIAHALSVTPMLRDLLILREAETLPEDAFFSEQNEALGRVNTFLEDALAGTPGIEMMMVADSEGTIVASSNPAALQTSRSDREYFQTVMKTGAPVVSDSMRSKTSGKLVVVFAQPIKGSDGSMLGVSINTITTDFFVHNLEGIEINKEGVIMVTSRGGTVIYDSSNPEAVGEPYTSGGEIFQNLLAANPEGSIIKQGLDEGDSYLRISKIPVADWIIVVHDSYSDIKKPLEELLKNMLISLGVAILLAVLVGILISRSITGPIASLNALFKKLAAGDLTVQAEGKYKSEFADLADSFNMMADSNKTLIGQMNHSIEVLNTNTKDLEETSKNTARSIGETSVTTTEIAKAMELQSHDTERIVGRFYGIGDRIESLGRKTDSIQSGADSIGRVFESSSEVVNTLIDINSKNELEIQNISATTKMLAESSQRIGQITDAINQISTQTNLLALNASIEAARAGEHGRGFAVVADEIRKLAQQSADQANEIGGIIRQTLEQVNKSNESVGAIRQISSTQNEYVDRTRESFEEILNSVTAITSQIRDMSSEFKAMERDKDEVLEASQSLSASGEEVSASIEEVTATAQEQSSMVNHLAEMVQSIDRLTQQLGETAAKFKI</sequence>
<dbReference type="InterPro" id="IPR029151">
    <property type="entry name" value="Sensor-like_sf"/>
</dbReference>
<reference evidence="13" key="1">
    <citation type="journal article" date="2019" name="Int. J. Syst. Evol. Microbiol.">
        <title>The Global Catalogue of Microorganisms (GCM) 10K type strain sequencing project: providing services to taxonomists for standard genome sequencing and annotation.</title>
        <authorList>
            <consortium name="The Broad Institute Genomics Platform"/>
            <consortium name="The Broad Institute Genome Sequencing Center for Infectious Disease"/>
            <person name="Wu L."/>
            <person name="Ma J."/>
        </authorList>
    </citation>
    <scope>NUCLEOTIDE SEQUENCE [LARGE SCALE GENOMIC DNA]</scope>
    <source>
        <strain evidence="13">CGMCC 1.6964</strain>
    </source>
</reference>
<evidence type="ECO:0000256" key="9">
    <source>
        <dbReference type="PROSITE-ProRule" id="PRU00284"/>
    </source>
</evidence>
<dbReference type="PROSITE" id="PS50885">
    <property type="entry name" value="HAMP"/>
    <property type="match status" value="1"/>
</dbReference>
<protein>
    <submittedName>
        <fullName evidence="12">Methyl-accepting chemotaxis protein</fullName>
    </submittedName>
</protein>
<dbReference type="SUPFAM" id="SSF58104">
    <property type="entry name" value="Methyl-accepting chemotaxis protein (MCP) signaling domain"/>
    <property type="match status" value="1"/>
</dbReference>
<keyword evidence="5" id="KW-1133">Transmembrane helix</keyword>
<accession>A0ABQ2L0M3</accession>
<dbReference type="CDD" id="cd18774">
    <property type="entry name" value="PDC2_HK_sensor"/>
    <property type="match status" value="1"/>
</dbReference>
<feature type="domain" description="HAMP" evidence="11">
    <location>
        <begin position="318"/>
        <end position="370"/>
    </location>
</feature>
<dbReference type="Pfam" id="PF02743">
    <property type="entry name" value="dCache_1"/>
    <property type="match status" value="1"/>
</dbReference>
<feature type="domain" description="Methyl-accepting transducer" evidence="10">
    <location>
        <begin position="389"/>
        <end position="639"/>
    </location>
</feature>
<keyword evidence="4" id="KW-0812">Transmembrane</keyword>
<evidence type="ECO:0000313" key="13">
    <source>
        <dbReference type="Proteomes" id="UP000606653"/>
    </source>
</evidence>
<evidence type="ECO:0000256" key="3">
    <source>
        <dbReference type="ARBA" id="ARBA00022500"/>
    </source>
</evidence>
<dbReference type="Gene3D" id="6.10.340.10">
    <property type="match status" value="1"/>
</dbReference>
<dbReference type="SMART" id="SM00283">
    <property type="entry name" value="MA"/>
    <property type="match status" value="1"/>
</dbReference>
<dbReference type="InterPro" id="IPR004089">
    <property type="entry name" value="MCPsignal_dom"/>
</dbReference>
<dbReference type="PROSITE" id="PS50111">
    <property type="entry name" value="CHEMOTAXIS_TRANSDUC_2"/>
    <property type="match status" value="1"/>
</dbReference>
<dbReference type="InterPro" id="IPR003660">
    <property type="entry name" value="HAMP_dom"/>
</dbReference>
<evidence type="ECO:0000256" key="5">
    <source>
        <dbReference type="ARBA" id="ARBA00022989"/>
    </source>
</evidence>
<organism evidence="12 13">
    <name type="scientific">Saccharibacillus kuerlensis</name>
    <dbReference type="NCBI Taxonomy" id="459527"/>
    <lineage>
        <taxon>Bacteria</taxon>
        <taxon>Bacillati</taxon>
        <taxon>Bacillota</taxon>
        <taxon>Bacilli</taxon>
        <taxon>Bacillales</taxon>
        <taxon>Paenibacillaceae</taxon>
        <taxon>Saccharibacillus</taxon>
    </lineage>
</organism>
<comment type="caution">
    <text evidence="12">The sequence shown here is derived from an EMBL/GenBank/DDBJ whole genome shotgun (WGS) entry which is preliminary data.</text>
</comment>
<keyword evidence="2" id="KW-1003">Cell membrane</keyword>
<keyword evidence="7 9" id="KW-0807">Transducer</keyword>
<comment type="subcellular location">
    <subcellularLocation>
        <location evidence="1">Cell membrane</location>
        <topology evidence="1">Multi-pass membrane protein</topology>
    </subcellularLocation>
</comment>
<dbReference type="PANTHER" id="PTHR32089">
    <property type="entry name" value="METHYL-ACCEPTING CHEMOTAXIS PROTEIN MCPB"/>
    <property type="match status" value="1"/>
</dbReference>
<evidence type="ECO:0000256" key="7">
    <source>
        <dbReference type="ARBA" id="ARBA00023224"/>
    </source>
</evidence>
<comment type="similarity">
    <text evidence="8">Belongs to the methyl-accepting chemotaxis (MCP) protein family.</text>
</comment>
<dbReference type="SMART" id="SM00304">
    <property type="entry name" value="HAMP"/>
    <property type="match status" value="1"/>
</dbReference>
<evidence type="ECO:0000256" key="4">
    <source>
        <dbReference type="ARBA" id="ARBA00022692"/>
    </source>
</evidence>
<dbReference type="Gene3D" id="1.10.287.950">
    <property type="entry name" value="Methyl-accepting chemotaxis protein"/>
    <property type="match status" value="1"/>
</dbReference>
<dbReference type="Gene3D" id="3.30.450.20">
    <property type="entry name" value="PAS domain"/>
    <property type="match status" value="1"/>
</dbReference>
<evidence type="ECO:0000259" key="10">
    <source>
        <dbReference type="PROSITE" id="PS50111"/>
    </source>
</evidence>
<evidence type="ECO:0000256" key="6">
    <source>
        <dbReference type="ARBA" id="ARBA00023136"/>
    </source>
</evidence>
<keyword evidence="6" id="KW-0472">Membrane</keyword>
<dbReference type="InterPro" id="IPR033479">
    <property type="entry name" value="dCache_1"/>
</dbReference>
<dbReference type="CDD" id="cd11386">
    <property type="entry name" value="MCP_signal"/>
    <property type="match status" value="1"/>
</dbReference>
<dbReference type="PANTHER" id="PTHR32089:SF112">
    <property type="entry name" value="LYSOZYME-LIKE PROTEIN-RELATED"/>
    <property type="match status" value="1"/>
</dbReference>
<dbReference type="CDD" id="cd12914">
    <property type="entry name" value="PDC1_DGC_like"/>
    <property type="match status" value="1"/>
</dbReference>
<evidence type="ECO:0000256" key="8">
    <source>
        <dbReference type="ARBA" id="ARBA00029447"/>
    </source>
</evidence>
<gene>
    <name evidence="12" type="ORF">GCM10010969_17580</name>
</gene>
<dbReference type="Proteomes" id="UP000606653">
    <property type="component" value="Unassembled WGS sequence"/>
</dbReference>
<dbReference type="Pfam" id="PF00672">
    <property type="entry name" value="HAMP"/>
    <property type="match status" value="1"/>
</dbReference>
<evidence type="ECO:0000256" key="1">
    <source>
        <dbReference type="ARBA" id="ARBA00004651"/>
    </source>
</evidence>
<dbReference type="Pfam" id="PF00015">
    <property type="entry name" value="MCPsignal"/>
    <property type="match status" value="1"/>
</dbReference>
<evidence type="ECO:0000313" key="12">
    <source>
        <dbReference type="EMBL" id="GGN98440.1"/>
    </source>
</evidence>
<dbReference type="SUPFAM" id="SSF103190">
    <property type="entry name" value="Sensory domain-like"/>
    <property type="match status" value="1"/>
</dbReference>
<dbReference type="EMBL" id="BMLN01000004">
    <property type="protein sequence ID" value="GGN98440.1"/>
    <property type="molecule type" value="Genomic_DNA"/>
</dbReference>
<dbReference type="CDD" id="cd06225">
    <property type="entry name" value="HAMP"/>
    <property type="match status" value="1"/>
</dbReference>
<evidence type="ECO:0000259" key="11">
    <source>
        <dbReference type="PROSITE" id="PS50885"/>
    </source>
</evidence>
<keyword evidence="13" id="KW-1185">Reference proteome</keyword>
<name>A0ABQ2L0M3_9BACL</name>
<proteinExistence type="inferred from homology"/>
<keyword evidence="3" id="KW-0145">Chemotaxis</keyword>
<evidence type="ECO:0000256" key="2">
    <source>
        <dbReference type="ARBA" id="ARBA00022475"/>
    </source>
</evidence>